<keyword evidence="1 5" id="KW-0963">Cytoplasm</keyword>
<dbReference type="FunFam" id="3.60.20.10:FF:000016">
    <property type="entry name" value="Proteasome subunit alpha type-6"/>
    <property type="match status" value="1"/>
</dbReference>
<dbReference type="Gene3D" id="3.60.20.10">
    <property type="entry name" value="Glutamine Phosphoribosylpyrophosphate, subunit 1, domain 1"/>
    <property type="match status" value="1"/>
</dbReference>
<dbReference type="GO" id="GO:0019773">
    <property type="term" value="C:proteasome core complex, alpha-subunit complex"/>
    <property type="evidence" value="ECO:0007669"/>
    <property type="project" value="UniProtKB-UniRule"/>
</dbReference>
<evidence type="ECO:0000256" key="4">
    <source>
        <dbReference type="PROSITE-ProRule" id="PRU00808"/>
    </source>
</evidence>
<feature type="domain" description="Proteasome alpha-type subunits" evidence="6">
    <location>
        <begin position="6"/>
        <end position="28"/>
    </location>
</feature>
<dbReference type="EMBL" id="HBHK01007464">
    <property type="protein sequence ID" value="CAD9674101.1"/>
    <property type="molecule type" value="Transcribed_RNA"/>
</dbReference>
<dbReference type="GO" id="GO:0005737">
    <property type="term" value="C:cytoplasm"/>
    <property type="evidence" value="ECO:0007669"/>
    <property type="project" value="UniProtKB-SubCell"/>
</dbReference>
<dbReference type="PANTHER" id="PTHR11599">
    <property type="entry name" value="PROTEASOME SUBUNIT ALPHA/BETA"/>
    <property type="match status" value="1"/>
</dbReference>
<comment type="similarity">
    <text evidence="4 5">Belongs to the peptidase T1A family.</text>
</comment>
<comment type="subunit">
    <text evidence="5">The 26S proteasome consists of a 20S proteasome core and two 19S regulatory subunits.</text>
</comment>
<dbReference type="AlphaFoldDB" id="A0A7S2RLA4"/>
<dbReference type="InterPro" id="IPR001353">
    <property type="entry name" value="Proteasome_sua/b"/>
</dbReference>
<proteinExistence type="inferred from homology"/>
<dbReference type="PROSITE" id="PS00388">
    <property type="entry name" value="PROTEASOME_ALPHA_1"/>
    <property type="match status" value="1"/>
</dbReference>
<dbReference type="InterPro" id="IPR029055">
    <property type="entry name" value="Ntn_hydrolases_N"/>
</dbReference>
<keyword evidence="3 5" id="KW-0539">Nucleus</keyword>
<organism evidence="7">
    <name type="scientific">Mucochytrium quahogii</name>
    <dbReference type="NCBI Taxonomy" id="96639"/>
    <lineage>
        <taxon>Eukaryota</taxon>
        <taxon>Sar</taxon>
        <taxon>Stramenopiles</taxon>
        <taxon>Bigyra</taxon>
        <taxon>Labyrinthulomycetes</taxon>
        <taxon>Thraustochytrida</taxon>
        <taxon>Thraustochytriidae</taxon>
        <taxon>Mucochytrium</taxon>
    </lineage>
</organism>
<evidence type="ECO:0000256" key="5">
    <source>
        <dbReference type="RuleBase" id="RU000551"/>
    </source>
</evidence>
<accession>A0A7S2RLA4</accession>
<dbReference type="InterPro" id="IPR000426">
    <property type="entry name" value="Proteasome_asu_N"/>
</dbReference>
<evidence type="ECO:0000259" key="6">
    <source>
        <dbReference type="PROSITE" id="PS00388"/>
    </source>
</evidence>
<name>A0A7S2RLA4_9STRA</name>
<comment type="subcellular location">
    <subcellularLocation>
        <location evidence="5">Cytoplasm</location>
    </subcellularLocation>
    <subcellularLocation>
        <location evidence="5">Nucleus</location>
    </subcellularLocation>
</comment>
<reference evidence="7" key="1">
    <citation type="submission" date="2021-01" db="EMBL/GenBank/DDBJ databases">
        <authorList>
            <person name="Corre E."/>
            <person name="Pelletier E."/>
            <person name="Niang G."/>
            <person name="Scheremetjew M."/>
            <person name="Finn R."/>
            <person name="Kale V."/>
            <person name="Holt S."/>
            <person name="Cochrane G."/>
            <person name="Meng A."/>
            <person name="Brown T."/>
            <person name="Cohen L."/>
        </authorList>
    </citation>
    <scope>NUCLEOTIDE SEQUENCE</scope>
    <source>
        <strain evidence="7">NY070348D</strain>
    </source>
</reference>
<dbReference type="GO" id="GO:0006511">
    <property type="term" value="P:ubiquitin-dependent protein catabolic process"/>
    <property type="evidence" value="ECO:0007669"/>
    <property type="project" value="InterPro"/>
</dbReference>
<evidence type="ECO:0000256" key="2">
    <source>
        <dbReference type="ARBA" id="ARBA00022942"/>
    </source>
</evidence>
<protein>
    <recommendedName>
        <fullName evidence="5">Proteasome subunit alpha type</fullName>
    </recommendedName>
</protein>
<evidence type="ECO:0000313" key="7">
    <source>
        <dbReference type="EMBL" id="CAD9674101.1"/>
    </source>
</evidence>
<dbReference type="GO" id="GO:0005634">
    <property type="term" value="C:nucleus"/>
    <property type="evidence" value="ECO:0007669"/>
    <property type="project" value="UniProtKB-SubCell"/>
</dbReference>
<dbReference type="InterPro" id="IPR023332">
    <property type="entry name" value="Proteasome_alpha-type"/>
</dbReference>
<evidence type="ECO:0000256" key="1">
    <source>
        <dbReference type="ARBA" id="ARBA00022490"/>
    </source>
</evidence>
<dbReference type="Pfam" id="PF10584">
    <property type="entry name" value="Proteasome_A_N"/>
    <property type="match status" value="1"/>
</dbReference>
<sequence>MMRNQYDTDVSTWSPDGKLHQVEYAIESVKQGSCSVGLRSKDFVVLAALKRSKDELSTYQKKLFKIDSHIGIAVAGLTADARTLATYMRTECLNHKFQFDSPIVSGRLVSDLADKYQAKTQASWKRPYGVGFLVGGYDRDGPHLYQTCPSGNLYEYKAMALGSRAQSAKTYLEKHLDTFPDADLETLIIHALTSLEGATTDKGVDMKNASVAVIGKNQPFELMEGEALQPYMDSIASKMETE</sequence>
<gene>
    <name evidence="7" type="ORF">QSP1433_LOCUS4572</name>
</gene>
<dbReference type="InterPro" id="IPR035144">
    <property type="entry name" value="Proteasome_alpha1"/>
</dbReference>
<dbReference type="SMART" id="SM00948">
    <property type="entry name" value="Proteasome_A_N"/>
    <property type="match status" value="1"/>
</dbReference>
<dbReference type="SUPFAM" id="SSF56235">
    <property type="entry name" value="N-terminal nucleophile aminohydrolases (Ntn hydrolases)"/>
    <property type="match status" value="1"/>
</dbReference>
<dbReference type="CDD" id="cd03749">
    <property type="entry name" value="proteasome_alpha_type_1"/>
    <property type="match status" value="1"/>
</dbReference>
<dbReference type="Pfam" id="PF00227">
    <property type="entry name" value="Proteasome"/>
    <property type="match status" value="1"/>
</dbReference>
<dbReference type="InterPro" id="IPR050115">
    <property type="entry name" value="Proteasome_alpha"/>
</dbReference>
<evidence type="ECO:0000256" key="3">
    <source>
        <dbReference type="ARBA" id="ARBA00023242"/>
    </source>
</evidence>
<dbReference type="PROSITE" id="PS51475">
    <property type="entry name" value="PROTEASOME_ALPHA_2"/>
    <property type="match status" value="1"/>
</dbReference>
<keyword evidence="2 4" id="KW-0647">Proteasome</keyword>